<accession>A0A2P0QDL6</accession>
<name>A0A2P0QDL6_9CAUD</name>
<evidence type="ECO:0000313" key="2">
    <source>
        <dbReference type="Proteomes" id="UP000240299"/>
    </source>
</evidence>
<organism evidence="1 2">
    <name type="scientific">Salmonella phage BSP22A</name>
    <dbReference type="NCBI Taxonomy" id="1960312"/>
    <lineage>
        <taxon>Viruses</taxon>
        <taxon>Duplodnaviria</taxon>
        <taxon>Heunggongvirae</taxon>
        <taxon>Uroviricota</taxon>
        <taxon>Caudoviricetes</taxon>
        <taxon>Demerecviridae</taxon>
        <taxon>Markadamsvirinae</taxon>
        <taxon>Epseptimavirus</taxon>
        <taxon>Epseptimavirus ev129</taxon>
    </lineage>
</organism>
<dbReference type="Proteomes" id="UP000240299">
    <property type="component" value="Segment"/>
</dbReference>
<evidence type="ECO:0000313" key="1">
    <source>
        <dbReference type="EMBL" id="ARM69739.1"/>
    </source>
</evidence>
<sequence length="79" mass="9373">MKKYSEEFLEDMGLHYLLTLVLEEKIYDQFDLEGLTKVDCIRALLTIETRYFECQQCGEVNECSWECPECGYDDLLETE</sequence>
<gene>
    <name evidence="1" type="ORF">BSP22A_0076</name>
</gene>
<dbReference type="EMBL" id="KY787212">
    <property type="protein sequence ID" value="ARM69739.1"/>
    <property type="molecule type" value="Genomic_DNA"/>
</dbReference>
<reference evidence="1 2" key="1">
    <citation type="submission" date="2017-03" db="EMBL/GenBank/DDBJ databases">
        <title>Complete Genome Sequence of Salmonella Typhimurium baceriophage BSP22A.</title>
        <authorList>
            <person name="Bai J."/>
            <person name="Ryu S."/>
        </authorList>
    </citation>
    <scope>NUCLEOTIDE SEQUENCE [LARGE SCALE GENOMIC DNA]</scope>
</reference>
<protein>
    <submittedName>
        <fullName evidence="1">Uncharacterized protein</fullName>
    </submittedName>
</protein>
<proteinExistence type="predicted"/>